<dbReference type="InterPro" id="IPR029058">
    <property type="entry name" value="AB_hydrolase_fold"/>
</dbReference>
<dbReference type="PANTHER" id="PTHR11731:SF128">
    <property type="entry name" value="DIPEPTIDYL PEPTIDASE 4"/>
    <property type="match status" value="1"/>
</dbReference>
<comment type="catalytic activity">
    <reaction evidence="1">
        <text>Release of an N-terminal dipeptide, Xaa-Yaa-|-Zaa-, from a polypeptide, preferentially when Yaa is Pro, provided Zaa is neither Pro nor hydroxyproline.</text>
        <dbReference type="EC" id="3.4.14.5"/>
    </reaction>
</comment>
<comment type="similarity">
    <text evidence="7">Belongs to the peptidase S9B family. DPPIV subfamily.</text>
</comment>
<dbReference type="SUPFAM" id="SSF82171">
    <property type="entry name" value="DPP6 N-terminal domain-like"/>
    <property type="match status" value="1"/>
</dbReference>
<keyword evidence="11" id="KW-1003">Cell membrane</keyword>
<evidence type="ECO:0000256" key="6">
    <source>
        <dbReference type="ARBA" id="ARBA00004655"/>
    </source>
</evidence>
<dbReference type="Gene3D" id="2.140.10.30">
    <property type="entry name" value="Dipeptidylpeptidase IV, N-terminal domain"/>
    <property type="match status" value="1"/>
</dbReference>
<keyword evidence="18" id="KW-0965">Cell junction</keyword>
<keyword evidence="12" id="KW-0964">Secreted</keyword>
<comment type="subcellular location">
    <subcellularLocation>
        <location evidence="6">Apical cell membrane</location>
        <topology evidence="6">Single-pass type II membrane protein</topology>
    </subcellularLocation>
    <subcellularLocation>
        <location evidence="3">Cell projection</location>
        <location evidence="3">Invadopodium membrane</location>
        <topology evidence="3">Single-pass type II membrane protein</topology>
    </subcellularLocation>
    <subcellularLocation>
        <location evidence="4">Cell projection</location>
        <location evidence="4">Lamellipodium membrane</location>
        <topology evidence="4">Single-pass type II membrane protein</topology>
    </subcellularLocation>
    <subcellularLocation>
        <location evidence="2">Membrane raft</location>
    </subcellularLocation>
    <subcellularLocation>
        <location evidence="5">Secreted</location>
    </subcellularLocation>
</comment>
<keyword evidence="30" id="KW-1185">Reference proteome</keyword>
<dbReference type="InterPro" id="IPR001375">
    <property type="entry name" value="Peptidase_S9_cat"/>
</dbReference>
<accession>A0ABN9KWC4</accession>
<evidence type="ECO:0000256" key="26">
    <source>
        <dbReference type="ARBA" id="ARBA00031284"/>
    </source>
</evidence>
<evidence type="ECO:0000256" key="3">
    <source>
        <dbReference type="ARBA" id="ARBA00004341"/>
    </source>
</evidence>
<evidence type="ECO:0000259" key="27">
    <source>
        <dbReference type="Pfam" id="PF00326"/>
    </source>
</evidence>
<evidence type="ECO:0000313" key="30">
    <source>
        <dbReference type="Proteomes" id="UP001176940"/>
    </source>
</evidence>
<evidence type="ECO:0000256" key="9">
    <source>
        <dbReference type="ARBA" id="ARBA00014711"/>
    </source>
</evidence>
<dbReference type="EMBL" id="CAUEEQ010004002">
    <property type="protein sequence ID" value="CAJ0926462.1"/>
    <property type="molecule type" value="Genomic_DNA"/>
</dbReference>
<dbReference type="SUPFAM" id="SSF53474">
    <property type="entry name" value="alpha/beta-Hydrolases"/>
    <property type="match status" value="1"/>
</dbReference>
<protein>
    <recommendedName>
        <fullName evidence="9">Dipeptidyl peptidase 4</fullName>
        <ecNumber evidence="8">3.4.14.5</ecNumber>
    </recommendedName>
    <alternativeName>
        <fullName evidence="25">Dipeptidyl peptidase IV</fullName>
    </alternativeName>
    <alternativeName>
        <fullName evidence="26">T-cell activation antigen CD26</fullName>
    </alternativeName>
</protein>
<proteinExistence type="inferred from homology"/>
<keyword evidence="22" id="KW-1015">Disulfide bond</keyword>
<evidence type="ECO:0000256" key="23">
    <source>
        <dbReference type="ARBA" id="ARBA00023180"/>
    </source>
</evidence>
<comment type="caution">
    <text evidence="29">The sequence shown here is derived from an EMBL/GenBank/DDBJ whole genome shotgun (WGS) entry which is preliminary data.</text>
</comment>
<evidence type="ECO:0000256" key="7">
    <source>
        <dbReference type="ARBA" id="ARBA00010036"/>
    </source>
</evidence>
<evidence type="ECO:0000256" key="13">
    <source>
        <dbReference type="ARBA" id="ARBA00022670"/>
    </source>
</evidence>
<evidence type="ECO:0000256" key="24">
    <source>
        <dbReference type="ARBA" id="ARBA00023273"/>
    </source>
</evidence>
<evidence type="ECO:0000256" key="12">
    <source>
        <dbReference type="ARBA" id="ARBA00022525"/>
    </source>
</evidence>
<name>A0ABN9KWC4_9NEOB</name>
<sequence length="739" mass="85397">MVWKIKFNIFFCSLSPEEEVPDPRPTYTLDDYFGDRLRYRSYGLQWISGHEYLHRTQEYNVIIYNVETKETTILLSNTTIDKNNESFYELSQDRKYALLQYNYEKVWRHSYTASYRIMNVETKQYVTVNELPHRIQYISWSPADHKLVYVWENNIYARNSPEESSVRITHNGEENKILNGIPDWVYEEEMFSTNNAIWWSPGGQFLTYAEFNDTEVPIIEYTFYGDESEQYPQTIHIPYPKAGTKNPTVRLYVANIESLKNVSFAEILAPDDIRNGDHYLCGVTWATKERMAVQWLRRIQNVSAIALCSWAEPTWNCLTVGYEESTTGWVGNFGPSEPYFTSANRFYKIISNGNGYKHIFHYLGAGRQVEVTNGKYEVTSIYKIVNNDLYYISNEEAPSKRHLYRLKLVHPYTSECVTCKLLPDRCQQYSAYFSKKKNGTYYSLTCSGPGIPYYTLHSSGDDKQIKILESNDELGALLDNIQLPTKERNFTTMHGFNLWYQLTLPPHFDKSKKYPLLIDVYGGPCSQKVDQYFRLNWATYLASTEKIIVASFDGRGSGYQGDQILHQVYRSLGTVEVADQISAARYFKSLGFVDEKRVAIWGWSYGGYVTSMVLGSGSGEFKCGIAVAPVSSWLYYDTIYTERYMSLPTPEDNLENYESSTVMSRAAKFKDVGYLLIHGTADDNVHFQQAAQISKALVDAGVDFETMWYTDKDHGIGGLASRHIYTHMSHYLKQCFNLQ</sequence>
<keyword evidence="17" id="KW-0130">Cell adhesion</keyword>
<keyword evidence="13" id="KW-0645">Protease</keyword>
<keyword evidence="14" id="KW-0812">Transmembrane</keyword>
<evidence type="ECO:0000256" key="20">
    <source>
        <dbReference type="ARBA" id="ARBA00022989"/>
    </source>
</evidence>
<reference evidence="29" key="1">
    <citation type="submission" date="2023-07" db="EMBL/GenBank/DDBJ databases">
        <authorList>
            <person name="Stuckert A."/>
        </authorList>
    </citation>
    <scope>NUCLEOTIDE SEQUENCE</scope>
</reference>
<dbReference type="Pfam" id="PF00930">
    <property type="entry name" value="DPPIV_N"/>
    <property type="match status" value="1"/>
</dbReference>
<evidence type="ECO:0000256" key="18">
    <source>
        <dbReference type="ARBA" id="ARBA00022949"/>
    </source>
</evidence>
<dbReference type="InterPro" id="IPR002471">
    <property type="entry name" value="Pept_S9_AS"/>
</dbReference>
<keyword evidence="16" id="KW-0720">Serine protease</keyword>
<dbReference type="EC" id="3.4.14.5" evidence="8"/>
<evidence type="ECO:0000256" key="22">
    <source>
        <dbReference type="ARBA" id="ARBA00023157"/>
    </source>
</evidence>
<dbReference type="InterPro" id="IPR002469">
    <property type="entry name" value="Peptidase_S9B_N"/>
</dbReference>
<dbReference type="PROSITE" id="PS00708">
    <property type="entry name" value="PRO_ENDOPEP_SER"/>
    <property type="match status" value="1"/>
</dbReference>
<evidence type="ECO:0000256" key="8">
    <source>
        <dbReference type="ARBA" id="ARBA00012062"/>
    </source>
</evidence>
<keyword evidence="21" id="KW-0472">Membrane</keyword>
<keyword evidence="23" id="KW-0325">Glycoprotein</keyword>
<dbReference type="Proteomes" id="UP001176940">
    <property type="component" value="Unassembled WGS sequence"/>
</dbReference>
<evidence type="ECO:0000256" key="15">
    <source>
        <dbReference type="ARBA" id="ARBA00022801"/>
    </source>
</evidence>
<evidence type="ECO:0000256" key="25">
    <source>
        <dbReference type="ARBA" id="ARBA00030567"/>
    </source>
</evidence>
<evidence type="ECO:0000256" key="19">
    <source>
        <dbReference type="ARBA" id="ARBA00022968"/>
    </source>
</evidence>
<keyword evidence="19" id="KW-0735">Signal-anchor</keyword>
<dbReference type="InterPro" id="IPR050278">
    <property type="entry name" value="Serine_Prot_S9B/DPPIV"/>
</dbReference>
<evidence type="ECO:0000256" key="10">
    <source>
        <dbReference type="ARBA" id="ARBA00022438"/>
    </source>
</evidence>
<evidence type="ECO:0000313" key="29">
    <source>
        <dbReference type="EMBL" id="CAJ0926462.1"/>
    </source>
</evidence>
<gene>
    <name evidence="29" type="ORF">RIMI_LOCUS2786519</name>
</gene>
<keyword evidence="15" id="KW-0378">Hydrolase</keyword>
<evidence type="ECO:0000256" key="21">
    <source>
        <dbReference type="ARBA" id="ARBA00023136"/>
    </source>
</evidence>
<organism evidence="29 30">
    <name type="scientific">Ranitomeya imitator</name>
    <name type="common">mimic poison frog</name>
    <dbReference type="NCBI Taxonomy" id="111125"/>
    <lineage>
        <taxon>Eukaryota</taxon>
        <taxon>Metazoa</taxon>
        <taxon>Chordata</taxon>
        <taxon>Craniata</taxon>
        <taxon>Vertebrata</taxon>
        <taxon>Euteleostomi</taxon>
        <taxon>Amphibia</taxon>
        <taxon>Batrachia</taxon>
        <taxon>Anura</taxon>
        <taxon>Neobatrachia</taxon>
        <taxon>Hyloidea</taxon>
        <taxon>Dendrobatidae</taxon>
        <taxon>Dendrobatinae</taxon>
        <taxon>Ranitomeya</taxon>
    </lineage>
</organism>
<evidence type="ECO:0000256" key="5">
    <source>
        <dbReference type="ARBA" id="ARBA00004613"/>
    </source>
</evidence>
<evidence type="ECO:0000256" key="4">
    <source>
        <dbReference type="ARBA" id="ARBA00004485"/>
    </source>
</evidence>
<evidence type="ECO:0000256" key="16">
    <source>
        <dbReference type="ARBA" id="ARBA00022825"/>
    </source>
</evidence>
<evidence type="ECO:0000256" key="11">
    <source>
        <dbReference type="ARBA" id="ARBA00022475"/>
    </source>
</evidence>
<dbReference type="Gene3D" id="3.40.50.1820">
    <property type="entry name" value="alpha/beta hydrolase"/>
    <property type="match status" value="1"/>
</dbReference>
<dbReference type="Pfam" id="PF00326">
    <property type="entry name" value="Peptidase_S9"/>
    <property type="match status" value="1"/>
</dbReference>
<evidence type="ECO:0000256" key="17">
    <source>
        <dbReference type="ARBA" id="ARBA00022889"/>
    </source>
</evidence>
<keyword evidence="20" id="KW-1133">Transmembrane helix</keyword>
<keyword evidence="10" id="KW-0031">Aminopeptidase</keyword>
<evidence type="ECO:0000259" key="28">
    <source>
        <dbReference type="Pfam" id="PF00930"/>
    </source>
</evidence>
<feature type="domain" description="Dipeptidylpeptidase IV N-terminal" evidence="28">
    <location>
        <begin position="91"/>
        <end position="453"/>
    </location>
</feature>
<dbReference type="PANTHER" id="PTHR11731">
    <property type="entry name" value="PROTEASE FAMILY S9B,C DIPEPTIDYL-PEPTIDASE IV-RELATED"/>
    <property type="match status" value="1"/>
</dbReference>
<evidence type="ECO:0000256" key="1">
    <source>
        <dbReference type="ARBA" id="ARBA00001257"/>
    </source>
</evidence>
<evidence type="ECO:0000256" key="14">
    <source>
        <dbReference type="ARBA" id="ARBA00022692"/>
    </source>
</evidence>
<keyword evidence="24" id="KW-0966">Cell projection</keyword>
<feature type="domain" description="Peptidase S9 prolyl oligopeptidase catalytic" evidence="27">
    <location>
        <begin position="535"/>
        <end position="737"/>
    </location>
</feature>
<evidence type="ECO:0000256" key="2">
    <source>
        <dbReference type="ARBA" id="ARBA00004285"/>
    </source>
</evidence>